<evidence type="ECO:0000256" key="2">
    <source>
        <dbReference type="ARBA" id="ARBA00001946"/>
    </source>
</evidence>
<evidence type="ECO:0000256" key="4">
    <source>
        <dbReference type="ARBA" id="ARBA00022684"/>
    </source>
</evidence>
<keyword evidence="9" id="KW-0464">Manganese</keyword>
<dbReference type="Gene3D" id="3.40.50.20">
    <property type="match status" value="1"/>
</dbReference>
<dbReference type="InterPro" id="IPR013815">
    <property type="entry name" value="ATP_grasp_subdomain_1"/>
</dbReference>
<reference evidence="12" key="1">
    <citation type="submission" date="2020-10" db="EMBL/GenBank/DDBJ databases">
        <title>Microbiome of the Black Sea water column analyzed by genome centric metagenomics.</title>
        <authorList>
            <person name="Cabello-Yeves P.J."/>
            <person name="Callieri C."/>
            <person name="Picazo A."/>
            <person name="Mehrshad M."/>
            <person name="Haro-Moreno J.M."/>
            <person name="Roda-Garcia J."/>
            <person name="Dzembekova N."/>
            <person name="Slabakova V."/>
            <person name="Slabakova N."/>
            <person name="Moncheva S."/>
            <person name="Rodriguez-Valera F."/>
        </authorList>
    </citation>
    <scope>NUCLEOTIDE SEQUENCE</scope>
    <source>
        <strain evidence="12">BS307-5m-G49</strain>
    </source>
</reference>
<organism evidence="12 13">
    <name type="scientific">SAR86 cluster bacterium</name>
    <dbReference type="NCBI Taxonomy" id="2030880"/>
    <lineage>
        <taxon>Bacteria</taxon>
        <taxon>Pseudomonadati</taxon>
        <taxon>Pseudomonadota</taxon>
        <taxon>Gammaproteobacteria</taxon>
        <taxon>SAR86 cluster</taxon>
    </lineage>
</organism>
<keyword evidence="8" id="KW-0460">Magnesium</keyword>
<dbReference type="Proteomes" id="UP000744438">
    <property type="component" value="Unassembled WGS sequence"/>
</dbReference>
<accession>A0A937HVV3</accession>
<evidence type="ECO:0000256" key="9">
    <source>
        <dbReference type="ARBA" id="ARBA00023211"/>
    </source>
</evidence>
<dbReference type="SUPFAM" id="SSF52440">
    <property type="entry name" value="PreATP-grasp domain"/>
    <property type="match status" value="1"/>
</dbReference>
<dbReference type="GO" id="GO:0005524">
    <property type="term" value="F:ATP binding"/>
    <property type="evidence" value="ECO:0007669"/>
    <property type="project" value="UniProtKB-UniRule"/>
</dbReference>
<dbReference type="PROSITE" id="PS50975">
    <property type="entry name" value="ATP_GRASP"/>
    <property type="match status" value="1"/>
</dbReference>
<dbReference type="NCBIfam" id="TIGR01380">
    <property type="entry name" value="glut_syn"/>
    <property type="match status" value="1"/>
</dbReference>
<comment type="cofactor">
    <cofactor evidence="2">
        <name>Mg(2+)</name>
        <dbReference type="ChEBI" id="CHEBI:18420"/>
    </cofactor>
</comment>
<dbReference type="InterPro" id="IPR004218">
    <property type="entry name" value="GSHS_ATP-bd"/>
</dbReference>
<dbReference type="Gene3D" id="3.30.470.20">
    <property type="entry name" value="ATP-grasp fold, B domain"/>
    <property type="match status" value="1"/>
</dbReference>
<dbReference type="GO" id="GO:0005737">
    <property type="term" value="C:cytoplasm"/>
    <property type="evidence" value="ECO:0007669"/>
    <property type="project" value="TreeGrafter"/>
</dbReference>
<comment type="catalytic activity">
    <reaction evidence="10">
        <text>gamma-L-glutamyl-L-cysteine + glycine + ATP = glutathione + ADP + phosphate + H(+)</text>
        <dbReference type="Rhea" id="RHEA:13557"/>
        <dbReference type="ChEBI" id="CHEBI:15378"/>
        <dbReference type="ChEBI" id="CHEBI:30616"/>
        <dbReference type="ChEBI" id="CHEBI:43474"/>
        <dbReference type="ChEBI" id="CHEBI:57305"/>
        <dbReference type="ChEBI" id="CHEBI:57925"/>
        <dbReference type="ChEBI" id="CHEBI:58173"/>
        <dbReference type="ChEBI" id="CHEBI:456216"/>
        <dbReference type="EC" id="6.3.2.3"/>
    </reaction>
</comment>
<keyword evidence="7 10" id="KW-0067">ATP-binding</keyword>
<dbReference type="Gene3D" id="3.30.1490.20">
    <property type="entry name" value="ATP-grasp fold, A domain"/>
    <property type="match status" value="1"/>
</dbReference>
<keyword evidence="4 10" id="KW-0317">Glutathione biosynthesis</keyword>
<dbReference type="InterPro" id="IPR006284">
    <property type="entry name" value="Glut_synth_pro"/>
</dbReference>
<dbReference type="EC" id="6.3.2.3" evidence="10"/>
<dbReference type="AlphaFoldDB" id="A0A937HVV3"/>
<dbReference type="InterPro" id="IPR004215">
    <property type="entry name" value="GSHS_N"/>
</dbReference>
<evidence type="ECO:0000313" key="13">
    <source>
        <dbReference type="Proteomes" id="UP000744438"/>
    </source>
</evidence>
<comment type="cofactor">
    <cofactor evidence="1">
        <name>Mn(2+)</name>
        <dbReference type="ChEBI" id="CHEBI:29035"/>
    </cofactor>
</comment>
<keyword evidence="3 10" id="KW-0436">Ligase</keyword>
<keyword evidence="5" id="KW-0479">Metal-binding</keyword>
<dbReference type="EMBL" id="JADHQC010000004">
    <property type="protein sequence ID" value="MBL6811510.1"/>
    <property type="molecule type" value="Genomic_DNA"/>
</dbReference>
<dbReference type="SUPFAM" id="SSF56059">
    <property type="entry name" value="Glutathione synthetase ATP-binding domain-like"/>
    <property type="match status" value="1"/>
</dbReference>
<evidence type="ECO:0000256" key="8">
    <source>
        <dbReference type="ARBA" id="ARBA00022842"/>
    </source>
</evidence>
<evidence type="ECO:0000256" key="3">
    <source>
        <dbReference type="ARBA" id="ARBA00022598"/>
    </source>
</evidence>
<comment type="pathway">
    <text evidence="10">Sulfur metabolism; glutathione biosynthesis; glutathione from L-cysteine and L-glutamate: step 2/2.</text>
</comment>
<evidence type="ECO:0000313" key="12">
    <source>
        <dbReference type="EMBL" id="MBL6811510.1"/>
    </source>
</evidence>
<dbReference type="Pfam" id="PF02951">
    <property type="entry name" value="GSH-S_N"/>
    <property type="match status" value="1"/>
</dbReference>
<name>A0A937HVV3_9GAMM</name>
<dbReference type="InterPro" id="IPR011761">
    <property type="entry name" value="ATP-grasp"/>
</dbReference>
<dbReference type="GO" id="GO:0046872">
    <property type="term" value="F:metal ion binding"/>
    <property type="evidence" value="ECO:0007669"/>
    <property type="project" value="UniProtKB-KW"/>
</dbReference>
<sequence>MKLAFVMDPISQISYKKDSTLAMMVEAQEKGHEIFYIEPNCLFFNSHKPCAEFSAISVKYEESNWYEEGKNNISSLDFFDAILMRQDPPFDMGYINNTYILEAASKMGVKVFNDPKALRNNNEKLAILDYPSLITDTIVSSSKEIIKDFIERNSEVVIKPLGLMGGKGIRRLHHQDVDLLETLDLINHKKEKMMIQKFIPEVFEGDKRVILISGEECGFSVTRIPQGDDFRGNLAAGGKAEVRELNNRDLEIVNAIKPKLIEQGILVAGIDILGTFLTEINITSPTCFRELYDQQGINLAKNLIQEIEQAL</sequence>
<evidence type="ECO:0000256" key="7">
    <source>
        <dbReference type="ARBA" id="ARBA00022840"/>
    </source>
</evidence>
<proteinExistence type="inferred from homology"/>
<dbReference type="GO" id="GO:0004363">
    <property type="term" value="F:glutathione synthase activity"/>
    <property type="evidence" value="ECO:0007669"/>
    <property type="project" value="UniProtKB-UniRule"/>
</dbReference>
<evidence type="ECO:0000259" key="11">
    <source>
        <dbReference type="PROSITE" id="PS50975"/>
    </source>
</evidence>
<keyword evidence="6 10" id="KW-0547">Nucleotide-binding</keyword>
<comment type="caution">
    <text evidence="12">The sequence shown here is derived from an EMBL/GenBank/DDBJ whole genome shotgun (WGS) entry which is preliminary data.</text>
</comment>
<protein>
    <recommendedName>
        <fullName evidence="10">Glutathione synthetase</fullName>
        <ecNumber evidence="10">6.3.2.3</ecNumber>
    </recommendedName>
    <alternativeName>
        <fullName evidence="10">GSH synthetase</fullName>
        <shortName evidence="10">GSH-S</shortName>
        <shortName evidence="10">GSHase</shortName>
    </alternativeName>
    <alternativeName>
        <fullName evidence="10">Glutathione synthase</fullName>
    </alternativeName>
</protein>
<evidence type="ECO:0000256" key="1">
    <source>
        <dbReference type="ARBA" id="ARBA00001936"/>
    </source>
</evidence>
<dbReference type="NCBIfam" id="NF003573">
    <property type="entry name" value="PRK05246.1"/>
    <property type="match status" value="1"/>
</dbReference>
<dbReference type="Pfam" id="PF02955">
    <property type="entry name" value="GSH-S_ATP"/>
    <property type="match status" value="1"/>
</dbReference>
<dbReference type="InterPro" id="IPR016185">
    <property type="entry name" value="PreATP-grasp_dom_sf"/>
</dbReference>
<gene>
    <name evidence="10 12" type="primary">gshB</name>
    <name evidence="12" type="ORF">ISQ63_01345</name>
</gene>
<comment type="similarity">
    <text evidence="10">Belongs to the prokaryotic GSH synthase family.</text>
</comment>
<evidence type="ECO:0000256" key="10">
    <source>
        <dbReference type="HAMAP-Rule" id="MF_00162"/>
    </source>
</evidence>
<evidence type="ECO:0000256" key="5">
    <source>
        <dbReference type="ARBA" id="ARBA00022723"/>
    </source>
</evidence>
<evidence type="ECO:0000256" key="6">
    <source>
        <dbReference type="ARBA" id="ARBA00022741"/>
    </source>
</evidence>
<dbReference type="PANTHER" id="PTHR21621:SF4">
    <property type="entry name" value="GLUTATHIONE SYNTHETASE"/>
    <property type="match status" value="1"/>
</dbReference>
<dbReference type="PANTHER" id="PTHR21621">
    <property type="entry name" value="RIBOSOMAL PROTEIN S6 MODIFICATION PROTEIN"/>
    <property type="match status" value="1"/>
</dbReference>
<dbReference type="HAMAP" id="MF_00162">
    <property type="entry name" value="GSH_S"/>
    <property type="match status" value="1"/>
</dbReference>
<feature type="domain" description="ATP-grasp" evidence="11">
    <location>
        <begin position="124"/>
        <end position="308"/>
    </location>
</feature>